<evidence type="ECO:0000259" key="9">
    <source>
        <dbReference type="Pfam" id="PF26410"/>
    </source>
</evidence>
<dbReference type="InterPro" id="IPR017853">
    <property type="entry name" value="GH"/>
</dbReference>
<keyword evidence="7" id="KW-0378">Hydrolase</keyword>
<dbReference type="PANTHER" id="PTHR31451:SF39">
    <property type="entry name" value="MANNAN ENDO-1,4-BETA-MANNOSIDASE 1"/>
    <property type="match status" value="1"/>
</dbReference>
<evidence type="ECO:0000256" key="6">
    <source>
        <dbReference type="ARBA" id="ARBA00022729"/>
    </source>
</evidence>
<dbReference type="Gene3D" id="3.20.20.80">
    <property type="entry name" value="Glycosidases"/>
    <property type="match status" value="1"/>
</dbReference>
<gene>
    <name evidence="10" type="ORF">CYMTET_10927</name>
</gene>
<proteinExistence type="inferred from homology"/>
<keyword evidence="11" id="KW-1185">Reference proteome</keyword>
<keyword evidence="8" id="KW-0326">Glycosidase</keyword>
<name>A0AAE0GNS1_9CHLO</name>
<dbReference type="GO" id="GO:0000272">
    <property type="term" value="P:polysaccharide catabolic process"/>
    <property type="evidence" value="ECO:0007669"/>
    <property type="project" value="InterPro"/>
</dbReference>
<dbReference type="AlphaFoldDB" id="A0AAE0GNS1"/>
<sequence>MDRANQSIYGVKRSINGTSFFHSPDYINGTNVLAYLNDTYEVRTGATGLLDDFVRTDGTRFVIGRDGCDFVFAGFNLWQAVELATNTPMGRRNPYPGRFHLNNLLNEAVAAGFTVIRVWGHTVVPGRELMSEPGVYNEEIFHGIDYILDEARKRGLKIEMIFADNWKDVGSVKQFANNFSTSTGDFFSQEVVTLYKNHLRVVLNRVNSINGITYKNDPTIMAWNLANELRCKDCDSSVMQSWIEDICSAVKTEGTKQMVSIGTEGFYGPDSPKRKYNPGEHNDNQWASKEGQDFVTNSQTACIDFASIHVWPDNWNLVTAEFQTEFIMQHVEDAQLMNKPLILEEFGKVGSDRDKIPFILAALEVAERVASLGGSLRGTLFYHLYDTGIGPGDYGIWSNMTTFSVLKDYARAMNDLSGCLV</sequence>
<dbReference type="GO" id="GO:0005576">
    <property type="term" value="C:extracellular region"/>
    <property type="evidence" value="ECO:0007669"/>
    <property type="project" value="UniProtKB-SubCell"/>
</dbReference>
<evidence type="ECO:0000256" key="4">
    <source>
        <dbReference type="ARBA" id="ARBA00012706"/>
    </source>
</evidence>
<evidence type="ECO:0000256" key="8">
    <source>
        <dbReference type="ARBA" id="ARBA00023295"/>
    </source>
</evidence>
<keyword evidence="5" id="KW-0964">Secreted</keyword>
<dbReference type="EC" id="3.2.1.78" evidence="4"/>
<comment type="similarity">
    <text evidence="3">Belongs to the glycosyl hydrolase 5 (cellulase A) family.</text>
</comment>
<evidence type="ECO:0000256" key="2">
    <source>
        <dbReference type="ARBA" id="ARBA00004613"/>
    </source>
</evidence>
<comment type="subcellular location">
    <subcellularLocation>
        <location evidence="2">Secreted</location>
    </subcellularLocation>
</comment>
<dbReference type="PANTHER" id="PTHR31451">
    <property type="match status" value="1"/>
</dbReference>
<evidence type="ECO:0000256" key="3">
    <source>
        <dbReference type="ARBA" id="ARBA00005641"/>
    </source>
</evidence>
<dbReference type="InterPro" id="IPR045053">
    <property type="entry name" value="MAN-like"/>
</dbReference>
<dbReference type="EMBL" id="LGRX02003911">
    <property type="protein sequence ID" value="KAK3281273.1"/>
    <property type="molecule type" value="Genomic_DNA"/>
</dbReference>
<dbReference type="SUPFAM" id="SSF51445">
    <property type="entry name" value="(Trans)glycosidases"/>
    <property type="match status" value="1"/>
</dbReference>
<dbReference type="Proteomes" id="UP001190700">
    <property type="component" value="Unassembled WGS sequence"/>
</dbReference>
<accession>A0AAE0GNS1</accession>
<evidence type="ECO:0000256" key="1">
    <source>
        <dbReference type="ARBA" id="ARBA00001678"/>
    </source>
</evidence>
<reference evidence="10 11" key="1">
    <citation type="journal article" date="2015" name="Genome Biol. Evol.">
        <title>Comparative Genomics of a Bacterivorous Green Alga Reveals Evolutionary Causalities and Consequences of Phago-Mixotrophic Mode of Nutrition.</title>
        <authorList>
            <person name="Burns J.A."/>
            <person name="Paasch A."/>
            <person name="Narechania A."/>
            <person name="Kim E."/>
        </authorList>
    </citation>
    <scope>NUCLEOTIDE SEQUENCE [LARGE SCALE GENOMIC DNA]</scope>
    <source>
        <strain evidence="10 11">PLY_AMNH</strain>
    </source>
</reference>
<dbReference type="InterPro" id="IPR001547">
    <property type="entry name" value="Glyco_hydro_5"/>
</dbReference>
<evidence type="ECO:0000313" key="10">
    <source>
        <dbReference type="EMBL" id="KAK3281273.1"/>
    </source>
</evidence>
<feature type="domain" description="Glycoside hydrolase family 5" evidence="9">
    <location>
        <begin position="178"/>
        <end position="348"/>
    </location>
</feature>
<evidence type="ECO:0000256" key="5">
    <source>
        <dbReference type="ARBA" id="ARBA00022525"/>
    </source>
</evidence>
<protein>
    <recommendedName>
        <fullName evidence="4">mannan endo-1,4-beta-mannosidase</fullName>
        <ecNumber evidence="4">3.2.1.78</ecNumber>
    </recommendedName>
</protein>
<evidence type="ECO:0000256" key="7">
    <source>
        <dbReference type="ARBA" id="ARBA00022801"/>
    </source>
</evidence>
<keyword evidence="6" id="KW-0732">Signal</keyword>
<dbReference type="Pfam" id="PF26410">
    <property type="entry name" value="GH5_mannosidase"/>
    <property type="match status" value="1"/>
</dbReference>
<dbReference type="GO" id="GO:0016985">
    <property type="term" value="F:mannan endo-1,4-beta-mannosidase activity"/>
    <property type="evidence" value="ECO:0007669"/>
    <property type="project" value="UniProtKB-EC"/>
</dbReference>
<comment type="catalytic activity">
    <reaction evidence="1">
        <text>Random hydrolysis of (1-&gt;4)-beta-D-mannosidic linkages in mannans, galactomannans and glucomannans.</text>
        <dbReference type="EC" id="3.2.1.78"/>
    </reaction>
</comment>
<evidence type="ECO:0000313" key="11">
    <source>
        <dbReference type="Proteomes" id="UP001190700"/>
    </source>
</evidence>
<organism evidence="10 11">
    <name type="scientific">Cymbomonas tetramitiformis</name>
    <dbReference type="NCBI Taxonomy" id="36881"/>
    <lineage>
        <taxon>Eukaryota</taxon>
        <taxon>Viridiplantae</taxon>
        <taxon>Chlorophyta</taxon>
        <taxon>Pyramimonadophyceae</taxon>
        <taxon>Pyramimonadales</taxon>
        <taxon>Pyramimonadaceae</taxon>
        <taxon>Cymbomonas</taxon>
    </lineage>
</organism>
<comment type="caution">
    <text evidence="10">The sequence shown here is derived from an EMBL/GenBank/DDBJ whole genome shotgun (WGS) entry which is preliminary data.</text>
</comment>